<evidence type="ECO:0000313" key="2">
    <source>
        <dbReference type="EMBL" id="EFN80356.1"/>
    </source>
</evidence>
<proteinExistence type="predicted"/>
<evidence type="ECO:0000256" key="1">
    <source>
        <dbReference type="SAM" id="MobiDB-lite"/>
    </source>
</evidence>
<feature type="compositionally biased region" description="Basic and acidic residues" evidence="1">
    <location>
        <begin position="108"/>
        <end position="125"/>
    </location>
</feature>
<feature type="region of interest" description="Disordered" evidence="1">
    <location>
        <begin position="105"/>
        <end position="159"/>
    </location>
</feature>
<protein>
    <submittedName>
        <fullName evidence="2">Uncharacterized protein</fullName>
    </submittedName>
</protein>
<dbReference type="EMBL" id="GL450824">
    <property type="protein sequence ID" value="EFN80356.1"/>
    <property type="molecule type" value="Genomic_DNA"/>
</dbReference>
<sequence>MRICGFNLSCVSMIQFRQKEQNIWLELLSVLYYQYRLLRFTILISVLGSHWMINGALRYLSHSRENFSKIPLSALSDNGISIPHERRQTIVSDISIAVCSLGKPPIPKKGDTSSRSHREKVHEDEVPNGGEMPVGWAGRPAGNEEQEEKENDGTWSRTGGLVERRKGTRISYKALLSGWVAEVAIVLRFDSGLSKLLIDAFSTTTTTKTTTTTTTTTKAIRQPTITSWLYRPATAIFYRCPLLLLVLHSTKEMLSASFCDALSTPPADRLHIDRNMSCLNIEILVLTIIGPPAFLEAETVAPNHCNVLLSIGLKPPATCGFFTNDKRDQAHMNIYGRGYMGEITPLVVMAHCADLRAFVD</sequence>
<keyword evidence="3" id="KW-1185">Reference proteome</keyword>
<dbReference type="InParanoid" id="E2BV64"/>
<reference evidence="2 3" key="1">
    <citation type="journal article" date="2010" name="Science">
        <title>Genomic comparison of the ants Camponotus floridanus and Harpegnathos saltator.</title>
        <authorList>
            <person name="Bonasio R."/>
            <person name="Zhang G."/>
            <person name="Ye C."/>
            <person name="Mutti N.S."/>
            <person name="Fang X."/>
            <person name="Qin N."/>
            <person name="Donahue G."/>
            <person name="Yang P."/>
            <person name="Li Q."/>
            <person name="Li C."/>
            <person name="Zhang P."/>
            <person name="Huang Z."/>
            <person name="Berger S.L."/>
            <person name="Reinberg D."/>
            <person name="Wang J."/>
            <person name="Liebig J."/>
        </authorList>
    </citation>
    <scope>NUCLEOTIDE SEQUENCE [LARGE SCALE GENOMIC DNA]</scope>
    <source>
        <strain evidence="2 3">R22 G/1</strain>
    </source>
</reference>
<accession>E2BV64</accession>
<organism evidence="3">
    <name type="scientific">Harpegnathos saltator</name>
    <name type="common">Jerdon's jumping ant</name>
    <dbReference type="NCBI Taxonomy" id="610380"/>
    <lineage>
        <taxon>Eukaryota</taxon>
        <taxon>Metazoa</taxon>
        <taxon>Ecdysozoa</taxon>
        <taxon>Arthropoda</taxon>
        <taxon>Hexapoda</taxon>
        <taxon>Insecta</taxon>
        <taxon>Pterygota</taxon>
        <taxon>Neoptera</taxon>
        <taxon>Endopterygota</taxon>
        <taxon>Hymenoptera</taxon>
        <taxon>Apocrita</taxon>
        <taxon>Aculeata</taxon>
        <taxon>Formicoidea</taxon>
        <taxon>Formicidae</taxon>
        <taxon>Ponerinae</taxon>
        <taxon>Ponerini</taxon>
        <taxon>Harpegnathos</taxon>
    </lineage>
</organism>
<dbReference type="Proteomes" id="UP000008237">
    <property type="component" value="Unassembled WGS sequence"/>
</dbReference>
<dbReference type="AlphaFoldDB" id="E2BV64"/>
<name>E2BV64_HARSA</name>
<gene>
    <name evidence="2" type="ORF">EAI_14702</name>
</gene>
<evidence type="ECO:0000313" key="3">
    <source>
        <dbReference type="Proteomes" id="UP000008237"/>
    </source>
</evidence>